<keyword evidence="7" id="KW-0560">Oxidoreductase</keyword>
<dbReference type="PANTHER" id="PTHR32361">
    <property type="entry name" value="FERRIC/CUPRIC REDUCTASE TRANSMEMBRANE COMPONENT"/>
    <property type="match status" value="1"/>
</dbReference>
<dbReference type="EMBL" id="KI966443">
    <property type="protein sequence ID" value="EWC44287.1"/>
    <property type="molecule type" value="Genomic_DNA"/>
</dbReference>
<feature type="transmembrane region" description="Helical" evidence="12">
    <location>
        <begin position="229"/>
        <end position="250"/>
    </location>
</feature>
<dbReference type="Gene3D" id="3.40.50.80">
    <property type="entry name" value="Nucleotide-binding domain of ferredoxin-NADP reductase (FNR) module"/>
    <property type="match status" value="1"/>
</dbReference>
<keyword evidence="10" id="KW-0325">Glycoprotein</keyword>
<dbReference type="GO" id="GO:0006879">
    <property type="term" value="P:intracellular iron ion homeostasis"/>
    <property type="evidence" value="ECO:0007669"/>
    <property type="project" value="TreeGrafter"/>
</dbReference>
<dbReference type="Pfam" id="PF01794">
    <property type="entry name" value="Ferric_reduct"/>
    <property type="match status" value="1"/>
</dbReference>
<evidence type="ECO:0000313" key="15">
    <source>
        <dbReference type="Proteomes" id="UP000024837"/>
    </source>
</evidence>
<feature type="transmembrane region" description="Helical" evidence="12">
    <location>
        <begin position="109"/>
        <end position="129"/>
    </location>
</feature>
<evidence type="ECO:0000256" key="3">
    <source>
        <dbReference type="ARBA" id="ARBA00022448"/>
    </source>
</evidence>
<name>W7HW43_9PEZI</name>
<feature type="transmembrane region" description="Helical" evidence="12">
    <location>
        <begin position="302"/>
        <end position="323"/>
    </location>
</feature>
<protein>
    <recommendedName>
        <fullName evidence="13">FAD-binding FR-type domain-containing protein</fullName>
    </recommendedName>
</protein>
<dbReference type="InterPro" id="IPR013112">
    <property type="entry name" value="FAD-bd_8"/>
</dbReference>
<dbReference type="Pfam" id="PF08030">
    <property type="entry name" value="NAD_binding_6"/>
    <property type="match status" value="2"/>
</dbReference>
<dbReference type="Proteomes" id="UP000024837">
    <property type="component" value="Unassembled WGS sequence"/>
</dbReference>
<evidence type="ECO:0000256" key="5">
    <source>
        <dbReference type="ARBA" id="ARBA00022982"/>
    </source>
</evidence>
<comment type="similarity">
    <text evidence="2">Belongs to the ferric reductase (FRE) family.</text>
</comment>
<dbReference type="OrthoDB" id="17725at2759"/>
<evidence type="ECO:0000256" key="12">
    <source>
        <dbReference type="SAM" id="Phobius"/>
    </source>
</evidence>
<keyword evidence="15" id="KW-1185">Reference proteome</keyword>
<keyword evidence="3" id="KW-0813">Transport</keyword>
<evidence type="ECO:0000256" key="2">
    <source>
        <dbReference type="ARBA" id="ARBA00006278"/>
    </source>
</evidence>
<keyword evidence="9 12" id="KW-0472">Membrane</keyword>
<dbReference type="GO" id="GO:0005886">
    <property type="term" value="C:plasma membrane"/>
    <property type="evidence" value="ECO:0007669"/>
    <property type="project" value="TreeGrafter"/>
</dbReference>
<keyword evidence="6 12" id="KW-1133">Transmembrane helix</keyword>
<feature type="compositionally biased region" description="Low complexity" evidence="11">
    <location>
        <begin position="157"/>
        <end position="175"/>
    </location>
</feature>
<dbReference type="PROSITE" id="PS51384">
    <property type="entry name" value="FAD_FR"/>
    <property type="match status" value="1"/>
</dbReference>
<dbReference type="HOGENOM" id="CLU_010365_5_1_1"/>
<keyword evidence="4 12" id="KW-0812">Transmembrane</keyword>
<dbReference type="AlphaFoldDB" id="W7HW43"/>
<evidence type="ECO:0000313" key="14">
    <source>
        <dbReference type="EMBL" id="EWC44287.1"/>
    </source>
</evidence>
<evidence type="ECO:0000259" key="13">
    <source>
        <dbReference type="PROSITE" id="PS51384"/>
    </source>
</evidence>
<keyword evidence="5" id="KW-0249">Electron transport</keyword>
<feature type="region of interest" description="Disordered" evidence="11">
    <location>
        <begin position="135"/>
        <end position="175"/>
    </location>
</feature>
<feature type="transmembrane region" description="Helical" evidence="12">
    <location>
        <begin position="343"/>
        <end position="364"/>
    </location>
</feature>
<dbReference type="GO" id="GO:0000293">
    <property type="term" value="F:ferric-chelate reductase activity"/>
    <property type="evidence" value="ECO:0007669"/>
    <property type="project" value="UniProtKB-ARBA"/>
</dbReference>
<dbReference type="SFLD" id="SFLDG01168">
    <property type="entry name" value="Ferric_reductase_subgroup_(FRE"/>
    <property type="match status" value="1"/>
</dbReference>
<dbReference type="SUPFAM" id="SSF52343">
    <property type="entry name" value="Ferredoxin reductase-like, C-terminal NADP-linked domain"/>
    <property type="match status" value="1"/>
</dbReference>
<reference evidence="14 15" key="1">
    <citation type="submission" date="2013-05" db="EMBL/GenBank/DDBJ databases">
        <title>Drechslerella stenobrocha genome reveals carnivorous origination and mechanical trapping mechanism of predatory fungi.</title>
        <authorList>
            <person name="Liu X."/>
            <person name="Zhang W."/>
            <person name="Liu K."/>
        </authorList>
    </citation>
    <scope>NUCLEOTIDE SEQUENCE [LARGE SCALE GENOMIC DNA]</scope>
    <source>
        <strain evidence="14 15">248</strain>
    </source>
</reference>
<dbReference type="PANTHER" id="PTHR32361:SF9">
    <property type="entry name" value="FERRIC REDUCTASE TRANSMEMBRANE COMPONENT 3-RELATED"/>
    <property type="match status" value="1"/>
</dbReference>
<dbReference type="InterPro" id="IPR039261">
    <property type="entry name" value="FNR_nucleotide-bd"/>
</dbReference>
<evidence type="ECO:0000256" key="9">
    <source>
        <dbReference type="ARBA" id="ARBA00023136"/>
    </source>
</evidence>
<evidence type="ECO:0000256" key="11">
    <source>
        <dbReference type="SAM" id="MobiDB-lite"/>
    </source>
</evidence>
<comment type="subcellular location">
    <subcellularLocation>
        <location evidence="1">Membrane</location>
        <topology evidence="1">Multi-pass membrane protein</topology>
    </subcellularLocation>
</comment>
<evidence type="ECO:0000256" key="1">
    <source>
        <dbReference type="ARBA" id="ARBA00004141"/>
    </source>
</evidence>
<evidence type="ECO:0000256" key="10">
    <source>
        <dbReference type="ARBA" id="ARBA00023180"/>
    </source>
</evidence>
<accession>W7HW43</accession>
<keyword evidence="8" id="KW-0406">Ion transport</keyword>
<dbReference type="GO" id="GO:0015677">
    <property type="term" value="P:copper ion import"/>
    <property type="evidence" value="ECO:0007669"/>
    <property type="project" value="TreeGrafter"/>
</dbReference>
<dbReference type="SFLD" id="SFLDS00052">
    <property type="entry name" value="Ferric_Reductase_Domain"/>
    <property type="match status" value="1"/>
</dbReference>
<evidence type="ECO:0000256" key="8">
    <source>
        <dbReference type="ARBA" id="ARBA00023065"/>
    </source>
</evidence>
<gene>
    <name evidence="14" type="ORF">DRE_01113</name>
</gene>
<organism evidence="14 15">
    <name type="scientific">Drechslerella stenobrocha 248</name>
    <dbReference type="NCBI Taxonomy" id="1043628"/>
    <lineage>
        <taxon>Eukaryota</taxon>
        <taxon>Fungi</taxon>
        <taxon>Dikarya</taxon>
        <taxon>Ascomycota</taxon>
        <taxon>Pezizomycotina</taxon>
        <taxon>Orbiliomycetes</taxon>
        <taxon>Orbiliales</taxon>
        <taxon>Orbiliaceae</taxon>
        <taxon>Drechslerella</taxon>
    </lineage>
</organism>
<dbReference type="InterPro" id="IPR013130">
    <property type="entry name" value="Fe3_Rdtase_TM_dom"/>
</dbReference>
<evidence type="ECO:0000256" key="6">
    <source>
        <dbReference type="ARBA" id="ARBA00022989"/>
    </source>
</evidence>
<evidence type="ECO:0000256" key="7">
    <source>
        <dbReference type="ARBA" id="ARBA00023002"/>
    </source>
</evidence>
<proteinExistence type="inferred from homology"/>
<dbReference type="CDD" id="cd06186">
    <property type="entry name" value="NOX_Duox_like_FAD_NADP"/>
    <property type="match status" value="1"/>
</dbReference>
<feature type="transmembrane region" description="Helical" evidence="12">
    <location>
        <begin position="270"/>
        <end position="290"/>
    </location>
</feature>
<feature type="transmembrane region" description="Helical" evidence="12">
    <location>
        <begin position="376"/>
        <end position="396"/>
    </location>
</feature>
<sequence length="688" mass="76373">MPPQHPRLHACHAATTDYRCQFPSPCTESGRCTDQDTAGRISLEERGADSANGKDEMWWPSSVFNGGPVVLSGPVSEFIEKGGVASAQVSVGGRGAVIDALRLSRRIGVVYNVAVVLFPVGVFAVRGVTRKLKRWRKAREKKKRQRRESLVEASGGVADASSMSGESSSGSVHVSGDVDVADESKPFLADDSNRKTAWYTLLGRRLRALLVYQRPKDGRGRVVPPNGILLANAGYFFVTVFLAVYGIYVGCAEDAGLSSELKEFLLADRFGLLFTANQPLNYLLAAKTSPVKTLTGWSYEQYLVFHMAVSSTCFFMAILHVGWTYRVFRLFLAPTGRSYLSIFLRRDMLAGAIAFLSFTLFNITSQDSVRAKRYEFFLATHIGFSALAMCALYFHSPSAKPYVVTSLAIWAIDRLVHRAWRKRRHATARIHAVDESSVMVSVQDFRAGRKLTWDPGSHVFLTVPGWSKLQAHPFTILCPPPGYDLDPRSTVGGDKEMVMVVRRLEGFTADFHAMAEREVTIDVIIDGGYGNDYARDALRECERCVFVAGGSGIAACWPLMCEVVRRQMDRKSKGKGCGVTKVVLLWVVQYEHHLKWLEMDLHQLERVKRGLLPAGMEVEVRSFTTKGPNGKRPDLEEEIRSVVGVDESGRTGVVVCGPDAMVRAVRTTGYNLLWEGRDVEIVTEKFSW</sequence>
<dbReference type="GO" id="GO:0006826">
    <property type="term" value="P:iron ion transport"/>
    <property type="evidence" value="ECO:0007669"/>
    <property type="project" value="TreeGrafter"/>
</dbReference>
<feature type="compositionally biased region" description="Basic residues" evidence="11">
    <location>
        <begin position="135"/>
        <end position="146"/>
    </location>
</feature>
<feature type="domain" description="FAD-binding FR-type" evidence="13">
    <location>
        <begin position="423"/>
        <end position="535"/>
    </location>
</feature>
<dbReference type="InterPro" id="IPR017927">
    <property type="entry name" value="FAD-bd_FR_type"/>
</dbReference>
<dbReference type="InterPro" id="IPR013121">
    <property type="entry name" value="Fe_red_NAD-bd_6"/>
</dbReference>
<dbReference type="Pfam" id="PF08022">
    <property type="entry name" value="FAD_binding_8"/>
    <property type="match status" value="1"/>
</dbReference>
<dbReference type="InterPro" id="IPR051410">
    <property type="entry name" value="Ferric/Cupric_Reductase"/>
</dbReference>
<evidence type="ECO:0000256" key="4">
    <source>
        <dbReference type="ARBA" id="ARBA00022692"/>
    </source>
</evidence>